<dbReference type="PANTHER" id="PTHR42883">
    <property type="entry name" value="GLUCOSE-1-PHOSPHATE THYMIDYLTRANSFERASE"/>
    <property type="match status" value="1"/>
</dbReference>
<dbReference type="SUPFAM" id="SSF51161">
    <property type="entry name" value="Trimeric LpxA-like enzymes"/>
    <property type="match status" value="1"/>
</dbReference>
<dbReference type="SUPFAM" id="SSF53448">
    <property type="entry name" value="Nucleotide-diphospho-sugar transferases"/>
    <property type="match status" value="1"/>
</dbReference>
<sequence length="250" mass="27723">DNFLLGGVKSFVDRFRENEANCQILLHPVNNPQAFGIAEFVDGRVARIVEKPASPPSNLAVIGIYMFDHHVFEAVEQIKPSARGELEITDTIQYLIDKGLHVRTEVLDRYWIDTGKMDDILEANHVVLQTLTPANQGQVDERTRVYEPVILEKGARVVNSVLRGPLLIGEDTEVIDSYVAPFTSISHHCRLKGVRVGGSIILEHTSIEDIHWPIEHSLIGRYVTLRGGQAVGGSYSLTLGDHSQIEMPGA</sequence>
<dbReference type="Pfam" id="PF00483">
    <property type="entry name" value="NTP_transferase"/>
    <property type="match status" value="1"/>
</dbReference>
<dbReference type="EMBL" id="BARS01005406">
    <property type="protein sequence ID" value="GAF72898.1"/>
    <property type="molecule type" value="Genomic_DNA"/>
</dbReference>
<feature type="domain" description="Nucleotidyl transferase" evidence="1">
    <location>
        <begin position="7"/>
        <end position="128"/>
    </location>
</feature>
<dbReference type="InterPro" id="IPR005835">
    <property type="entry name" value="NTP_transferase_dom"/>
</dbReference>
<evidence type="ECO:0000259" key="1">
    <source>
        <dbReference type="Pfam" id="PF00483"/>
    </source>
</evidence>
<dbReference type="PANTHER" id="PTHR42883:SF2">
    <property type="entry name" value="THYMIDYLYLTRANSFERASE"/>
    <property type="match status" value="1"/>
</dbReference>
<comment type="caution">
    <text evidence="2">The sequence shown here is derived from an EMBL/GenBank/DDBJ whole genome shotgun (WGS) entry which is preliminary data.</text>
</comment>
<accession>X0RVR8</accession>
<feature type="non-terminal residue" evidence="2">
    <location>
        <position position="1"/>
    </location>
</feature>
<protein>
    <recommendedName>
        <fullName evidence="1">Nucleotidyl transferase domain-containing protein</fullName>
    </recommendedName>
</protein>
<evidence type="ECO:0000313" key="2">
    <source>
        <dbReference type="EMBL" id="GAF72898.1"/>
    </source>
</evidence>
<dbReference type="InterPro" id="IPR029044">
    <property type="entry name" value="Nucleotide-diphossugar_trans"/>
</dbReference>
<dbReference type="InterPro" id="IPR011004">
    <property type="entry name" value="Trimer_LpxA-like_sf"/>
</dbReference>
<name>X0RVR8_9ZZZZ</name>
<dbReference type="AlphaFoldDB" id="X0RVR8"/>
<gene>
    <name evidence="2" type="ORF">S01H1_10594</name>
</gene>
<dbReference type="Gene3D" id="3.90.550.10">
    <property type="entry name" value="Spore Coat Polysaccharide Biosynthesis Protein SpsA, Chain A"/>
    <property type="match status" value="1"/>
</dbReference>
<reference evidence="2" key="1">
    <citation type="journal article" date="2014" name="Front. Microbiol.">
        <title>High frequency of phylogenetically diverse reductive dehalogenase-homologous genes in deep subseafloor sedimentary metagenomes.</title>
        <authorList>
            <person name="Kawai M."/>
            <person name="Futagami T."/>
            <person name="Toyoda A."/>
            <person name="Takaki Y."/>
            <person name="Nishi S."/>
            <person name="Hori S."/>
            <person name="Arai W."/>
            <person name="Tsubouchi T."/>
            <person name="Morono Y."/>
            <person name="Uchiyama I."/>
            <person name="Ito T."/>
            <person name="Fujiyama A."/>
            <person name="Inagaki F."/>
            <person name="Takami H."/>
        </authorList>
    </citation>
    <scope>NUCLEOTIDE SEQUENCE</scope>
    <source>
        <strain evidence="2">Expedition CK06-06</strain>
    </source>
</reference>
<organism evidence="2">
    <name type="scientific">marine sediment metagenome</name>
    <dbReference type="NCBI Taxonomy" id="412755"/>
    <lineage>
        <taxon>unclassified sequences</taxon>
        <taxon>metagenomes</taxon>
        <taxon>ecological metagenomes</taxon>
    </lineage>
</organism>
<proteinExistence type="predicted"/>